<dbReference type="Gene3D" id="3.40.50.1820">
    <property type="entry name" value="alpha/beta hydrolase"/>
    <property type="match status" value="1"/>
</dbReference>
<protein>
    <recommendedName>
        <fullName evidence="4">Carboxylic ester hydrolase</fullName>
    </recommendedName>
</protein>
<keyword evidence="1" id="KW-0732">Signal</keyword>
<reference evidence="2 3" key="1">
    <citation type="submission" date="2019-07" db="EMBL/GenBank/DDBJ databases">
        <title>Finished genome of Venturia effusa.</title>
        <authorList>
            <person name="Young C.A."/>
            <person name="Cox M.P."/>
            <person name="Ganley A.R.D."/>
            <person name="David W.J."/>
        </authorList>
    </citation>
    <scope>NUCLEOTIDE SEQUENCE [LARGE SCALE GENOMIC DNA]</scope>
    <source>
        <strain evidence="3">albino</strain>
    </source>
</reference>
<accession>A0A517LL13</accession>
<dbReference type="PANTHER" id="PTHR48098">
    <property type="entry name" value="ENTEROCHELIN ESTERASE-RELATED"/>
    <property type="match status" value="1"/>
</dbReference>
<dbReference type="Proteomes" id="UP000316270">
    <property type="component" value="Chromosome 15"/>
</dbReference>
<dbReference type="OrthoDB" id="184793at2759"/>
<feature type="chain" id="PRO_5021923359" description="Carboxylic ester hydrolase" evidence="1">
    <location>
        <begin position="20"/>
        <end position="684"/>
    </location>
</feature>
<sequence>MQFLKFGFFSALLGWTALARPAASDHNKSGLSVKISVADGILNGSTNGHIILMFSPAGTSPLRDFDKIFYQINFFGQNVFNLKNGGSVLLSGGGNDTTDFGLYGNPIVSLNDVKPGNYSVQATMTPYEKNTRADGSIVDIHWPCGDAARTNGAYGTPITPTVNATVLANTPQTIELVFNNLTAIPAPKGEIGGCQQGNYADTDLLKHIKIRSKVLSDWWGRDVYVGANVLVPVGYNASDTSKRYPVIYSQGHFPYATGAYGYNPAVPDDRFTIMWTKGTTLPDEPGGVRKIAELILVTFRHENPFYDDSYAVNSANLGPYGDALNDELVPLIDQKFNTIAAPYARIQEGGSTGGWECVASVTYRPDLFGACFASYPDPIDFQRYQNVPLYTNKNAFISDDGLTWLAASRALMNGTLVNLTSVAMESHWELTYGTSTRSMVGQWDAWNAVWDVQGLNNYPLEPWDKVTGEIYPDAVELRKPFDLADYIVTNFDNSLNLGKVLKNRLWIYVGHQDAFFLDEAVEQFQIRIEEKAGKGWANFSYIADKGHGGFYNMMNLYDLLDMIVKYVEDHAPTGKTPLTSAVTTPAARGNIFKDVMEHGGRKAALARQAKPVLTGKSATTGKWDPGMKLKAQWIVGGKPCGEAFAAKQGENVTYTGSEKGSLQIAVTGTKRGYVEETRKSNVVS</sequence>
<evidence type="ECO:0000313" key="2">
    <source>
        <dbReference type="EMBL" id="QDS76333.1"/>
    </source>
</evidence>
<dbReference type="EMBL" id="CP042199">
    <property type="protein sequence ID" value="QDS76333.1"/>
    <property type="molecule type" value="Genomic_DNA"/>
</dbReference>
<organism evidence="2 3">
    <name type="scientific">Venturia effusa</name>
    <dbReference type="NCBI Taxonomy" id="50376"/>
    <lineage>
        <taxon>Eukaryota</taxon>
        <taxon>Fungi</taxon>
        <taxon>Dikarya</taxon>
        <taxon>Ascomycota</taxon>
        <taxon>Pezizomycotina</taxon>
        <taxon>Dothideomycetes</taxon>
        <taxon>Pleosporomycetidae</taxon>
        <taxon>Venturiales</taxon>
        <taxon>Venturiaceae</taxon>
        <taxon>Venturia</taxon>
    </lineage>
</organism>
<dbReference type="InterPro" id="IPR029058">
    <property type="entry name" value="AB_hydrolase_fold"/>
</dbReference>
<feature type="signal peptide" evidence="1">
    <location>
        <begin position="1"/>
        <end position="19"/>
    </location>
</feature>
<dbReference type="InterPro" id="IPR050583">
    <property type="entry name" value="Mycobacterial_A85_antigen"/>
</dbReference>
<proteinExistence type="predicted"/>
<dbReference type="SUPFAM" id="SSF53474">
    <property type="entry name" value="alpha/beta-Hydrolases"/>
    <property type="match status" value="1"/>
</dbReference>
<name>A0A517LL13_9PEZI</name>
<evidence type="ECO:0000313" key="3">
    <source>
        <dbReference type="Proteomes" id="UP000316270"/>
    </source>
</evidence>
<evidence type="ECO:0008006" key="4">
    <source>
        <dbReference type="Google" id="ProtNLM"/>
    </source>
</evidence>
<dbReference type="STRING" id="50376.A0A517LL13"/>
<gene>
    <name evidence="2" type="ORF">FKW77_002672</name>
</gene>
<keyword evidence="3" id="KW-1185">Reference proteome</keyword>
<dbReference type="AlphaFoldDB" id="A0A517LL13"/>
<dbReference type="PANTHER" id="PTHR48098:SF3">
    <property type="entry name" value="IRON(III) ENTEROBACTIN ESTERASE"/>
    <property type="match status" value="1"/>
</dbReference>
<evidence type="ECO:0000256" key="1">
    <source>
        <dbReference type="SAM" id="SignalP"/>
    </source>
</evidence>